<keyword evidence="3" id="KW-1185">Reference proteome</keyword>
<feature type="region of interest" description="Disordered" evidence="1">
    <location>
        <begin position="88"/>
        <end position="107"/>
    </location>
</feature>
<feature type="region of interest" description="Disordered" evidence="1">
    <location>
        <begin position="29"/>
        <end position="73"/>
    </location>
</feature>
<dbReference type="Proteomes" id="UP000829354">
    <property type="component" value="Chromosome II"/>
</dbReference>
<feature type="compositionally biased region" description="Basic and acidic residues" evidence="1">
    <location>
        <begin position="33"/>
        <end position="55"/>
    </location>
</feature>
<accession>A0AAE9J8T7</accession>
<dbReference type="EMBL" id="CP092621">
    <property type="protein sequence ID" value="UMM19483.1"/>
    <property type="molecule type" value="Genomic_DNA"/>
</dbReference>
<name>A0AAE9J8T7_CAEBR</name>
<dbReference type="AlphaFoldDB" id="A0AAE9J8T7"/>
<evidence type="ECO:0000256" key="1">
    <source>
        <dbReference type="SAM" id="MobiDB-lite"/>
    </source>
</evidence>
<organism evidence="2 3">
    <name type="scientific">Caenorhabditis briggsae</name>
    <dbReference type="NCBI Taxonomy" id="6238"/>
    <lineage>
        <taxon>Eukaryota</taxon>
        <taxon>Metazoa</taxon>
        <taxon>Ecdysozoa</taxon>
        <taxon>Nematoda</taxon>
        <taxon>Chromadorea</taxon>
        <taxon>Rhabditida</taxon>
        <taxon>Rhabditina</taxon>
        <taxon>Rhabditomorpha</taxon>
        <taxon>Rhabditoidea</taxon>
        <taxon>Rhabditidae</taxon>
        <taxon>Peloderinae</taxon>
        <taxon>Caenorhabditis</taxon>
    </lineage>
</organism>
<sequence length="107" mass="12013">MSGSSSSGSPHIVRSPSLKEKFFHGYMCADSDDSGKEDKMHRLNRTNDRVEKKNESPTTDFRSSSRKSAKRALEQTELAKCALQSTAIPRKLPKRDVKAPEILGYRN</sequence>
<gene>
    <name evidence="2" type="ORF">L5515_015062</name>
</gene>
<proteinExistence type="predicted"/>
<evidence type="ECO:0000313" key="3">
    <source>
        <dbReference type="Proteomes" id="UP000829354"/>
    </source>
</evidence>
<reference evidence="2 3" key="1">
    <citation type="submission" date="2022-04" db="EMBL/GenBank/DDBJ databases">
        <title>Chromosome-level reference genomes for two strains of Caenorhabditis briggsae: an improved platform for comparative genomics.</title>
        <authorList>
            <person name="Stevens L."/>
            <person name="Andersen E."/>
        </authorList>
    </citation>
    <scope>NUCLEOTIDE SEQUENCE [LARGE SCALE GENOMIC DNA]</scope>
    <source>
        <strain evidence="2">VX34</strain>
        <tissue evidence="2">Whole-organism</tissue>
    </source>
</reference>
<evidence type="ECO:0000313" key="2">
    <source>
        <dbReference type="EMBL" id="UMM19483.1"/>
    </source>
</evidence>
<protein>
    <submittedName>
        <fullName evidence="2">Uncharacterized protein</fullName>
    </submittedName>
</protein>